<dbReference type="KEGG" id="mhos:CXR34_08690"/>
<keyword evidence="1" id="KW-1133">Transmembrane helix</keyword>
<name>A0A2K9D7D1_9MICO</name>
<keyword evidence="1" id="KW-0812">Transmembrane</keyword>
<evidence type="ECO:0000256" key="1">
    <source>
        <dbReference type="SAM" id="Phobius"/>
    </source>
</evidence>
<keyword evidence="1" id="KW-0472">Membrane</keyword>
<accession>A0A2K9D7D1</accession>
<gene>
    <name evidence="2" type="ORF">CXR34_08690</name>
</gene>
<sequence length="86" mass="8520">MRHLRTEAFGSFPLAAALSLFVLIPCAAALQMAGAITTAGSAVAAGAVGVGGVYAVMNLLAWGAAFVAERSIMALGSVASSHAEDI</sequence>
<dbReference type="AlphaFoldDB" id="A0A2K9D7D1"/>
<reference evidence="2 3" key="1">
    <citation type="submission" date="2017-12" db="EMBL/GenBank/DDBJ databases">
        <title>Isolation and characterization of estrogens degradatiion strain Microbacterium hominis SJTG1.</title>
        <authorList>
            <person name="Xiong W."/>
            <person name="Yin C."/>
            <person name="Zheng D."/>
            <person name="Liang R."/>
        </authorList>
    </citation>
    <scope>NUCLEOTIDE SEQUENCE [LARGE SCALE GENOMIC DNA]</scope>
    <source>
        <strain evidence="2 3">SJTG1</strain>
    </source>
</reference>
<proteinExistence type="predicted"/>
<evidence type="ECO:0000313" key="3">
    <source>
        <dbReference type="Proteomes" id="UP000233276"/>
    </source>
</evidence>
<dbReference type="EMBL" id="CP025299">
    <property type="protein sequence ID" value="AUG29515.1"/>
    <property type="molecule type" value="Genomic_DNA"/>
</dbReference>
<dbReference type="RefSeq" id="WP_016464911.1">
    <property type="nucleotide sequence ID" value="NZ_CP025299.1"/>
</dbReference>
<dbReference type="Proteomes" id="UP000233276">
    <property type="component" value="Chromosome"/>
</dbReference>
<protein>
    <submittedName>
        <fullName evidence="2">Uncharacterized protein</fullName>
    </submittedName>
</protein>
<evidence type="ECO:0000313" key="2">
    <source>
        <dbReference type="EMBL" id="AUG29515.1"/>
    </source>
</evidence>
<organism evidence="2 3">
    <name type="scientific">Microbacterium hominis</name>
    <dbReference type="NCBI Taxonomy" id="162426"/>
    <lineage>
        <taxon>Bacteria</taxon>
        <taxon>Bacillati</taxon>
        <taxon>Actinomycetota</taxon>
        <taxon>Actinomycetes</taxon>
        <taxon>Micrococcales</taxon>
        <taxon>Microbacteriaceae</taxon>
        <taxon>Microbacterium</taxon>
    </lineage>
</organism>
<feature type="transmembrane region" description="Helical" evidence="1">
    <location>
        <begin position="39"/>
        <end position="67"/>
    </location>
</feature>